<dbReference type="CDD" id="cd12531">
    <property type="entry name" value="RRM3_MEI2_like"/>
    <property type="match status" value="1"/>
</dbReference>
<evidence type="ECO:0000256" key="3">
    <source>
        <dbReference type="ARBA" id="ARBA00023254"/>
    </source>
</evidence>
<keyword evidence="1" id="KW-0677">Repeat</keyword>
<sequence>MEDLARHTIANTKMILPPFLQILDLALCPTLFVFSLTLLLFPMLYLSQFLFHLPFLGFIMPTHTIHFNTSSQDISSSNQSQSQSQSQRHPSLWISDNLPKCYDFDQGIKASLNVQALSQSSDGSKVSIVATQHESSLFSSSLSDLFSRKLRLSANDALYGHSVDTVTSHYEEERLFDSLEELEAQIIRNLLPSDDDLLSGVTNGLDHIIQGSTGDDMDELDLFSSIGGMDLGDDNSSSPGAKNYEIPDGAYHSQLGLCSALVAGEQPYDEHPSRTLIVSNIKCDVEDSELRALFEQFGDIQTLDTACKQHGFVVISYYDIRAAKNAMQTHQNRQFSYRKFDVHYSNTKVIPFKKDMNQGTLVVFLYDSSVSNNELHHIFNVYGEIKEISKNPHDQRGKLIEYYDVRAAEAALHALNRDGTIRKRLKVEPSRSEDSKRSVVQQIHPELEQKERSIYLHQNSPPVKSPTSFPGLHGICKSGNMDGGRILGVEPATCTPSPETASVHGVSSAAPHSFPSLVRVVDNRCEGTESGSPGQLNFDIQAASAFHPHSLAKNINIKTQERIDKMQFCQVNTNGHFMEFNECVFKSSGDASCPLHAHHYKWSNSYQPPGMMWPNSTSYINGVCAAPNLPRLHGLPRSPSHMMATVLPINGQNVSSSPFWDRRNTYAGESLGNMQFSGNTAAHCVDFVSYNSFPHFGGNCVDLRILPKNLGLHFHNQRDLMFPRRNHMINSFETHKQRARNHRNEGVSNLDDKKQYELDIDRIKKGEDNRTTLMIKNIPNKYTSKMLLAAIDERYRGTYDFVYLPIDFRNKCNVGYAFINMINPGLIIPFYQVFNGKKWEKFNSEKVASLAYARIQGRTALIAHFQNSSLMNEDKRCRPILFNTDGPNAGDQVPFPVGINIRNKAGRVGNNTQDDNLQGSLPNLGNRKLSSDGGSHSLE</sequence>
<dbReference type="InterPro" id="IPR000504">
    <property type="entry name" value="RRM_dom"/>
</dbReference>
<dbReference type="InterPro" id="IPR034454">
    <property type="entry name" value="MEI2-like_RRM3"/>
</dbReference>
<reference evidence="8 9" key="1">
    <citation type="submission" date="2024-01" db="EMBL/GenBank/DDBJ databases">
        <title>The genomes of 5 underutilized Papilionoideae crops provide insights into root nodulation and disease resistanc.</title>
        <authorList>
            <person name="Jiang F."/>
        </authorList>
    </citation>
    <scope>NUCLEOTIDE SEQUENCE [LARGE SCALE GENOMIC DNA]</scope>
    <source>
        <strain evidence="8">DUOXIRENSHENG_FW03</strain>
        <tissue evidence="8">Leaves</tissue>
    </source>
</reference>
<keyword evidence="9" id="KW-1185">Reference proteome</keyword>
<keyword evidence="6" id="KW-0472">Membrane</keyword>
<feature type="domain" description="RRM" evidence="7">
    <location>
        <begin position="359"/>
        <end position="432"/>
    </location>
</feature>
<dbReference type="GO" id="GO:0051321">
    <property type="term" value="P:meiotic cell cycle"/>
    <property type="evidence" value="ECO:0007669"/>
    <property type="project" value="UniProtKB-KW"/>
</dbReference>
<evidence type="ECO:0000259" key="7">
    <source>
        <dbReference type="PROSITE" id="PS50102"/>
    </source>
</evidence>
<evidence type="ECO:0000256" key="5">
    <source>
        <dbReference type="SAM" id="MobiDB-lite"/>
    </source>
</evidence>
<dbReference type="AlphaFoldDB" id="A0AAN9SHF8"/>
<evidence type="ECO:0000256" key="2">
    <source>
        <dbReference type="ARBA" id="ARBA00022884"/>
    </source>
</evidence>
<dbReference type="InterPro" id="IPR012677">
    <property type="entry name" value="Nucleotide-bd_a/b_plait_sf"/>
</dbReference>
<dbReference type="Pfam" id="PF00076">
    <property type="entry name" value="RRM_1"/>
    <property type="match status" value="1"/>
</dbReference>
<dbReference type="InterPro" id="IPR035979">
    <property type="entry name" value="RBD_domain_sf"/>
</dbReference>
<dbReference type="PANTHER" id="PTHR23189">
    <property type="entry name" value="RNA RECOGNITION MOTIF-CONTAINING"/>
    <property type="match status" value="1"/>
</dbReference>
<protein>
    <recommendedName>
        <fullName evidence="7">RRM domain-containing protein</fullName>
    </recommendedName>
</protein>
<organism evidence="8 9">
    <name type="scientific">Psophocarpus tetragonolobus</name>
    <name type="common">Winged bean</name>
    <name type="synonym">Dolichos tetragonolobus</name>
    <dbReference type="NCBI Taxonomy" id="3891"/>
    <lineage>
        <taxon>Eukaryota</taxon>
        <taxon>Viridiplantae</taxon>
        <taxon>Streptophyta</taxon>
        <taxon>Embryophyta</taxon>
        <taxon>Tracheophyta</taxon>
        <taxon>Spermatophyta</taxon>
        <taxon>Magnoliopsida</taxon>
        <taxon>eudicotyledons</taxon>
        <taxon>Gunneridae</taxon>
        <taxon>Pentapetalae</taxon>
        <taxon>rosids</taxon>
        <taxon>fabids</taxon>
        <taxon>Fabales</taxon>
        <taxon>Fabaceae</taxon>
        <taxon>Papilionoideae</taxon>
        <taxon>50 kb inversion clade</taxon>
        <taxon>NPAAA clade</taxon>
        <taxon>indigoferoid/millettioid clade</taxon>
        <taxon>Phaseoleae</taxon>
        <taxon>Psophocarpus</taxon>
    </lineage>
</organism>
<evidence type="ECO:0000313" key="8">
    <source>
        <dbReference type="EMBL" id="KAK7394298.1"/>
    </source>
</evidence>
<dbReference type="Proteomes" id="UP001386955">
    <property type="component" value="Unassembled WGS sequence"/>
</dbReference>
<dbReference type="Gene3D" id="3.30.70.330">
    <property type="match status" value="2"/>
</dbReference>
<keyword evidence="6" id="KW-1133">Transmembrane helix</keyword>
<feature type="region of interest" description="Disordered" evidence="5">
    <location>
        <begin position="905"/>
        <end position="939"/>
    </location>
</feature>
<feature type="compositionally biased region" description="Low complexity" evidence="5">
    <location>
        <begin position="71"/>
        <end position="87"/>
    </location>
</feature>
<keyword evidence="2 4" id="KW-0694">RNA-binding</keyword>
<dbReference type="GO" id="GO:0003723">
    <property type="term" value="F:RNA binding"/>
    <property type="evidence" value="ECO:0007669"/>
    <property type="project" value="UniProtKB-UniRule"/>
</dbReference>
<dbReference type="SUPFAM" id="SSF54928">
    <property type="entry name" value="RNA-binding domain, RBD"/>
    <property type="match status" value="2"/>
</dbReference>
<dbReference type="PROSITE" id="PS50102">
    <property type="entry name" value="RRM"/>
    <property type="match status" value="2"/>
</dbReference>
<dbReference type="InterPro" id="IPR007201">
    <property type="entry name" value="Mei2-like_Rrm_C"/>
</dbReference>
<feature type="transmembrane region" description="Helical" evidence="6">
    <location>
        <begin position="20"/>
        <end position="42"/>
    </location>
</feature>
<evidence type="ECO:0000256" key="4">
    <source>
        <dbReference type="PROSITE-ProRule" id="PRU00176"/>
    </source>
</evidence>
<dbReference type="Pfam" id="PF04059">
    <property type="entry name" value="RRM_2"/>
    <property type="match status" value="1"/>
</dbReference>
<dbReference type="InterPro" id="IPR034453">
    <property type="entry name" value="MEI2-like_RRM1"/>
</dbReference>
<comment type="caution">
    <text evidence="8">The sequence shown here is derived from an EMBL/GenBank/DDBJ whole genome shotgun (WGS) entry which is preliminary data.</text>
</comment>
<evidence type="ECO:0000256" key="6">
    <source>
        <dbReference type="SAM" id="Phobius"/>
    </source>
</evidence>
<gene>
    <name evidence="8" type="ORF">VNO78_14820</name>
</gene>
<dbReference type="EMBL" id="JAYMYS010000004">
    <property type="protein sequence ID" value="KAK7394298.1"/>
    <property type="molecule type" value="Genomic_DNA"/>
</dbReference>
<accession>A0AAN9SHF8</accession>
<dbReference type="SMART" id="SM00360">
    <property type="entry name" value="RRM"/>
    <property type="match status" value="3"/>
</dbReference>
<evidence type="ECO:0000313" key="9">
    <source>
        <dbReference type="Proteomes" id="UP001386955"/>
    </source>
</evidence>
<feature type="domain" description="RRM" evidence="7">
    <location>
        <begin position="274"/>
        <end position="347"/>
    </location>
</feature>
<feature type="region of interest" description="Disordered" evidence="5">
    <location>
        <begin position="71"/>
        <end position="90"/>
    </location>
</feature>
<dbReference type="CDD" id="cd12524">
    <property type="entry name" value="RRM1_MEI2_like"/>
    <property type="match status" value="1"/>
</dbReference>
<name>A0AAN9SHF8_PSOTE</name>
<evidence type="ECO:0000256" key="1">
    <source>
        <dbReference type="ARBA" id="ARBA00022737"/>
    </source>
</evidence>
<keyword evidence="6" id="KW-0812">Transmembrane</keyword>
<keyword evidence="3" id="KW-0469">Meiosis</keyword>
<feature type="compositionally biased region" description="Polar residues" evidence="5">
    <location>
        <begin position="909"/>
        <end position="923"/>
    </location>
</feature>
<proteinExistence type="predicted"/>